<dbReference type="Proteomes" id="UP000069620">
    <property type="component" value="Unassembled WGS sequence"/>
</dbReference>
<evidence type="ECO:0000313" key="3">
    <source>
        <dbReference type="EMBL" id="GAS90010.1"/>
    </source>
</evidence>
<keyword evidence="4" id="KW-1185">Reference proteome</keyword>
<dbReference type="InterPro" id="IPR041436">
    <property type="entry name" value="RNAse_A_bac"/>
</dbReference>
<feature type="compositionally biased region" description="Basic and acidic residues" evidence="1">
    <location>
        <begin position="146"/>
        <end position="168"/>
    </location>
</feature>
<proteinExistence type="predicted"/>
<reference evidence="4" key="1">
    <citation type="journal article" date="2016" name="Genome Announc.">
        <title>Draft Genome Sequences of Five Rapidly Growing Mycobacterium Species, M. thermoresistibile, M. fortuitum subsp. acetamidolyticum, M. canariasense, M. brisbanense, and M. novocastrense.</title>
        <authorList>
            <person name="Katahira K."/>
            <person name="Ogura Y."/>
            <person name="Gotoh Y."/>
            <person name="Hayashi T."/>
        </authorList>
    </citation>
    <scope>NUCLEOTIDE SEQUENCE [LARGE SCALE GENOMIC DNA]</scope>
    <source>
        <strain evidence="4">JCM15654</strain>
    </source>
</reference>
<dbReference type="OrthoDB" id="4964680at2"/>
<name>A0A100W1N5_9MYCO</name>
<feature type="compositionally biased region" description="Low complexity" evidence="1">
    <location>
        <begin position="132"/>
        <end position="142"/>
    </location>
</feature>
<dbReference type="AlphaFoldDB" id="A0A100W1N5"/>
<reference evidence="4" key="2">
    <citation type="submission" date="2016-02" db="EMBL/GenBank/DDBJ databases">
        <title>Draft genome sequence of five rapidly growing Mycobacterium species.</title>
        <authorList>
            <person name="Katahira K."/>
            <person name="Gotou Y."/>
            <person name="Iida K."/>
            <person name="Ogura Y."/>
            <person name="Hayashi T."/>
        </authorList>
    </citation>
    <scope>NUCLEOTIDE SEQUENCE [LARGE SCALE GENOMIC DNA]</scope>
    <source>
        <strain evidence="4">JCM15654</strain>
    </source>
</reference>
<organism evidence="3 4">
    <name type="scientific">Mycolicibacterium brisbanense</name>
    <dbReference type="NCBI Taxonomy" id="146020"/>
    <lineage>
        <taxon>Bacteria</taxon>
        <taxon>Bacillati</taxon>
        <taxon>Actinomycetota</taxon>
        <taxon>Actinomycetes</taxon>
        <taxon>Mycobacteriales</taxon>
        <taxon>Mycobacteriaceae</taxon>
        <taxon>Mycolicibacterium</taxon>
    </lineage>
</organism>
<dbReference type="CDD" id="cd20684">
    <property type="entry name" value="CdiA-CT_Yk_RNaseA-like"/>
    <property type="match status" value="1"/>
</dbReference>
<comment type="caution">
    <text evidence="3">The sequence shown here is derived from an EMBL/GenBank/DDBJ whole genome shotgun (WGS) entry which is preliminary data.</text>
</comment>
<feature type="region of interest" description="Disordered" evidence="1">
    <location>
        <begin position="124"/>
        <end position="179"/>
    </location>
</feature>
<accession>A0A100W1N5</accession>
<protein>
    <recommendedName>
        <fullName evidence="2">Bacterial CdiA-CT RNAse A domain-containing protein</fullName>
    </recommendedName>
</protein>
<evidence type="ECO:0000259" key="2">
    <source>
        <dbReference type="Pfam" id="PF18431"/>
    </source>
</evidence>
<dbReference type="STRING" id="146020.RMCB_4106"/>
<evidence type="ECO:0000313" key="4">
    <source>
        <dbReference type="Proteomes" id="UP000069620"/>
    </source>
</evidence>
<dbReference type="EMBL" id="BCSX01000036">
    <property type="protein sequence ID" value="GAS90010.1"/>
    <property type="molecule type" value="Genomic_DNA"/>
</dbReference>
<dbReference type="RefSeq" id="WP_062830302.1">
    <property type="nucleotide sequence ID" value="NZ_BCSX01000036.1"/>
</dbReference>
<sequence length="302" mass="31079">MFDARRELTEQTKALQDLNSAVVANGGKPIPIPALPTDADVQAFPPKPSAFAEGSRALSEGSLGLIPDVAKDLHTINNWDQASGADKLQAGLDAAGLLPIPGSKLLGEGLEHALPGIAHHLDDIPAPHAHADAPAAGHADAPPVEHTVEAPPLEHHATPDTPVEHHSGGDTGHVVPHGVDDTGALLAASEATGGHLIDRHVGQTFEDLSGRLDSTRLPVVSSFGTTDEAASAVSTALQHNQQVVDQWISNGATGKLELDAPFNGGEVLRRGSTELVAGTGVRVVLKGDGTGGWYVLTGFPTP</sequence>
<gene>
    <name evidence="3" type="ORF">RMCB_4106</name>
</gene>
<feature type="domain" description="Bacterial CdiA-CT RNAse A" evidence="2">
    <location>
        <begin position="194"/>
        <end position="300"/>
    </location>
</feature>
<evidence type="ECO:0000256" key="1">
    <source>
        <dbReference type="SAM" id="MobiDB-lite"/>
    </source>
</evidence>
<dbReference type="Pfam" id="PF18431">
    <property type="entry name" value="RNAse_A_bac"/>
    <property type="match status" value="1"/>
</dbReference>